<dbReference type="AlphaFoldDB" id="A0A0J8BFT8"/>
<reference evidence="2 3" key="1">
    <citation type="journal article" date="2014" name="Nature">
        <title>The genome of the recently domesticated crop plant sugar beet (Beta vulgaris).</title>
        <authorList>
            <person name="Dohm J.C."/>
            <person name="Minoche A.E."/>
            <person name="Holtgrawe D."/>
            <person name="Capella-Gutierrez S."/>
            <person name="Zakrzewski F."/>
            <person name="Tafer H."/>
            <person name="Rupp O."/>
            <person name="Sorensen T.R."/>
            <person name="Stracke R."/>
            <person name="Reinhardt R."/>
            <person name="Goesmann A."/>
            <person name="Kraft T."/>
            <person name="Schulz B."/>
            <person name="Stadler P.F."/>
            <person name="Schmidt T."/>
            <person name="Gabaldon T."/>
            <person name="Lehrach H."/>
            <person name="Weisshaar B."/>
            <person name="Himmelbauer H."/>
        </authorList>
    </citation>
    <scope>NUCLEOTIDE SEQUENCE [LARGE SCALE GENOMIC DNA]</scope>
    <source>
        <tissue evidence="2">Taproot</tissue>
    </source>
</reference>
<dbReference type="Gramene" id="KMS98873">
    <property type="protein sequence ID" value="KMS98873"/>
    <property type="gene ID" value="BVRB_3g067680"/>
</dbReference>
<keyword evidence="3" id="KW-1185">Reference proteome</keyword>
<dbReference type="Proteomes" id="UP000035740">
    <property type="component" value="Unassembled WGS sequence"/>
</dbReference>
<evidence type="ECO:0000256" key="1">
    <source>
        <dbReference type="SAM" id="Coils"/>
    </source>
</evidence>
<sequence length="205" mass="23090">MAERFIDNGKLALKLLGELEEETMSTPPPRKAKEKVFEKALSGLCAGSKRKSGDVESPLEIVEVEEPLVKRTKANHIGVDVPITNITPTQRMARVRHAVREIYTNTNDNALQALGSEEVNTLYESWLETSIRMTSVIRCRVQFEDEIAALKTEVTNLKVKVSSSEEEIKKLHAELDSQKETFRKTSEAVNEHTVMKDSNKRILAL</sequence>
<evidence type="ECO:0000313" key="2">
    <source>
        <dbReference type="EMBL" id="KMS98873.1"/>
    </source>
</evidence>
<name>A0A0J8BFT8_BETVV</name>
<protein>
    <submittedName>
        <fullName evidence="2">Uncharacterized protein</fullName>
    </submittedName>
</protein>
<feature type="coiled-coil region" evidence="1">
    <location>
        <begin position="140"/>
        <end position="181"/>
    </location>
</feature>
<keyword evidence="1" id="KW-0175">Coiled coil</keyword>
<proteinExistence type="predicted"/>
<organism evidence="2 3">
    <name type="scientific">Beta vulgaris subsp. vulgaris</name>
    <name type="common">Beet</name>
    <dbReference type="NCBI Taxonomy" id="3555"/>
    <lineage>
        <taxon>Eukaryota</taxon>
        <taxon>Viridiplantae</taxon>
        <taxon>Streptophyta</taxon>
        <taxon>Embryophyta</taxon>
        <taxon>Tracheophyta</taxon>
        <taxon>Spermatophyta</taxon>
        <taxon>Magnoliopsida</taxon>
        <taxon>eudicotyledons</taxon>
        <taxon>Gunneridae</taxon>
        <taxon>Pentapetalae</taxon>
        <taxon>Caryophyllales</taxon>
        <taxon>Chenopodiaceae</taxon>
        <taxon>Betoideae</taxon>
        <taxon>Beta</taxon>
    </lineage>
</organism>
<accession>A0A0J8BFT8</accession>
<evidence type="ECO:0000313" key="3">
    <source>
        <dbReference type="Proteomes" id="UP000035740"/>
    </source>
</evidence>
<gene>
    <name evidence="2" type="ORF">BVRB_3g067680</name>
</gene>
<dbReference type="EMBL" id="KQ090241">
    <property type="protein sequence ID" value="KMS98873.1"/>
    <property type="molecule type" value="Genomic_DNA"/>
</dbReference>